<accession>A0A1W0E2U6</accession>
<dbReference type="EMBL" id="MNPJ01000028">
    <property type="protein sequence ID" value="OQS53557.1"/>
    <property type="molecule type" value="Genomic_DNA"/>
</dbReference>
<name>A0A1W0E2U6_9MICR</name>
<dbReference type="Proteomes" id="UP000192758">
    <property type="component" value="Unassembled WGS sequence"/>
</dbReference>
<dbReference type="VEuPathDB" id="MicrosporidiaDB:EHP00_2437"/>
<reference evidence="1 2" key="1">
    <citation type="journal article" date="2017" name="Environ. Microbiol.">
        <title>Decay of the glycolytic pathway and adaptation to intranuclear parasitism within Enterocytozoonidae microsporidia.</title>
        <authorList>
            <person name="Wiredu Boakye D."/>
            <person name="Jaroenlak P."/>
            <person name="Prachumwat A."/>
            <person name="Williams T.A."/>
            <person name="Bateman K.S."/>
            <person name="Itsathitphaisarn O."/>
            <person name="Sritunyalucksana K."/>
            <person name="Paszkiewicz K.H."/>
            <person name="Moore K.A."/>
            <person name="Stentiford G.D."/>
            <person name="Williams B.A."/>
        </authorList>
    </citation>
    <scope>NUCLEOTIDE SEQUENCE [LARGE SCALE GENOMIC DNA]</scope>
    <source>
        <strain evidence="1 2">TH1</strain>
    </source>
</reference>
<sequence length="134" mass="15827">MIIQSCINFICNKYNIKYNKCILVFINDIDNINNNINIQLYDTLYNKVSKLKIYNKWKDSILNINININNNDNDNDIMVIFINNININNINLNNISNINNINNINNLNINNKYIVISNKEYIEYINYGPITFII</sequence>
<gene>
    <name evidence="1" type="ORF">EHP00_2437</name>
</gene>
<protein>
    <submittedName>
        <fullName evidence="1">Uncharacterized protein</fullName>
    </submittedName>
</protein>
<evidence type="ECO:0000313" key="2">
    <source>
        <dbReference type="Proteomes" id="UP000192758"/>
    </source>
</evidence>
<evidence type="ECO:0000313" key="1">
    <source>
        <dbReference type="EMBL" id="OQS53557.1"/>
    </source>
</evidence>
<keyword evidence="2" id="KW-1185">Reference proteome</keyword>
<comment type="caution">
    <text evidence="1">The sequence shown here is derived from an EMBL/GenBank/DDBJ whole genome shotgun (WGS) entry which is preliminary data.</text>
</comment>
<proteinExistence type="predicted"/>
<organism evidence="1 2">
    <name type="scientific">Ecytonucleospora hepatopenaei</name>
    <dbReference type="NCBI Taxonomy" id="646526"/>
    <lineage>
        <taxon>Eukaryota</taxon>
        <taxon>Fungi</taxon>
        <taxon>Fungi incertae sedis</taxon>
        <taxon>Microsporidia</taxon>
        <taxon>Enterocytozoonidae</taxon>
        <taxon>Ecytonucleospora</taxon>
    </lineage>
</organism>
<dbReference type="AlphaFoldDB" id="A0A1W0E2U6"/>